<evidence type="ECO:0000256" key="5">
    <source>
        <dbReference type="ARBA" id="ARBA00023004"/>
    </source>
</evidence>
<comment type="caution">
    <text evidence="8">The sequence shown here is derived from an EMBL/GenBank/DDBJ whole genome shotgun (WGS) entry which is preliminary data.</text>
</comment>
<dbReference type="InterPro" id="IPR002401">
    <property type="entry name" value="Cyt_P450_E_grp-I"/>
</dbReference>
<dbReference type="InterPro" id="IPR017972">
    <property type="entry name" value="Cyt_P450_CS"/>
</dbReference>
<sequence>MGGDRGTFLTRTDCLHKVEVRELGFNVSVQFTWRSPFIKPCVNRPAFQLTRAALLCCLIEEFGSCKLTGPKMKMIKILEEISRPSTQSVLLVFLTVLAVVHVWRWFQQWVRNAKKWTGPPGPFPWPVIGNAAQIGSTPHISFTKMAQKYGDVFQIKLGSRNVVVLNGENAIKQALIKKGSDFAGRPDFISFKLVSGGKSMAFGGYCDLWKAHRRIAQSTVRAFSTSNPQTKKAFEQHIISEVRELIYLFLKKTEQEKYFQPSQILTVATANIISALCFGKRYRYEDVEFMSVVGRNNEFSETVGAGSLVDVMPWLQSFPNPIKTMFGNFKNLNLEFFAFIQDKVTQHRATIKPGFIRDMTDAFILELDQGKRDINGVLLGKEHVPPTVSDIFGASQDTLSTALQWIILLLIRFPEMQTRLQQEVDNVVDRTRLPSIEDKPSLPHVMAFIYEAMRFSSFVPITIPHSTTTDTSVNGYHIPKNTVVFVNQWSVNHDAQKWHNPEVFDPTRFVSETGDLNKDLTNNVLIFSAGKRRCIGEELSKMQLFLYTAILAHQCNFIANPEEPNTLDSCYGLTLKPTPFSIAVTHRGTMEVMDSYVKDLQKSESSM</sequence>
<dbReference type="Proteomes" id="UP001166093">
    <property type="component" value="Unassembled WGS sequence"/>
</dbReference>
<keyword evidence="3 7" id="KW-0479">Metal-binding</keyword>
<dbReference type="PANTHER" id="PTHR24289">
    <property type="entry name" value="STEROID 17-ALPHA-HYDROXYLASE/17,20 LYASE"/>
    <property type="match status" value="1"/>
</dbReference>
<dbReference type="CDD" id="cd20675">
    <property type="entry name" value="CYP1B1-like"/>
    <property type="match status" value="1"/>
</dbReference>
<evidence type="ECO:0000256" key="3">
    <source>
        <dbReference type="ARBA" id="ARBA00022723"/>
    </source>
</evidence>
<evidence type="ECO:0000256" key="2">
    <source>
        <dbReference type="ARBA" id="ARBA00022617"/>
    </source>
</evidence>
<evidence type="ECO:0000256" key="6">
    <source>
        <dbReference type="ARBA" id="ARBA00023033"/>
    </source>
</evidence>
<evidence type="ECO:0000256" key="7">
    <source>
        <dbReference type="RuleBase" id="RU000461"/>
    </source>
</evidence>
<dbReference type="PANTHER" id="PTHR24289:SF16">
    <property type="entry name" value="CYTOCHROME P450 1B1"/>
    <property type="match status" value="1"/>
</dbReference>
<name>A0ABS2Y576_POLSP</name>
<keyword evidence="4 7" id="KW-0560">Oxidoreductase</keyword>
<comment type="similarity">
    <text evidence="1 7">Belongs to the cytochrome P450 family.</text>
</comment>
<protein>
    <submittedName>
        <fullName evidence="8">CP1B1 protein</fullName>
    </submittedName>
</protein>
<keyword evidence="6 7" id="KW-0503">Monooxygenase</keyword>
<dbReference type="PROSITE" id="PS00086">
    <property type="entry name" value="CYTOCHROME_P450"/>
    <property type="match status" value="1"/>
</dbReference>
<accession>A0ABS2Y576</accession>
<dbReference type="PRINTS" id="PR00463">
    <property type="entry name" value="EP450I"/>
</dbReference>
<evidence type="ECO:0000313" key="8">
    <source>
        <dbReference type="EMBL" id="MBN3281295.1"/>
    </source>
</evidence>
<evidence type="ECO:0000313" key="9">
    <source>
        <dbReference type="Proteomes" id="UP001166093"/>
    </source>
</evidence>
<proteinExistence type="inferred from homology"/>
<dbReference type="InterPro" id="IPR001128">
    <property type="entry name" value="Cyt_P450"/>
</dbReference>
<keyword evidence="5 7" id="KW-0408">Iron</keyword>
<keyword evidence="9" id="KW-1185">Reference proteome</keyword>
<dbReference type="Pfam" id="PF00067">
    <property type="entry name" value="p450"/>
    <property type="match status" value="1"/>
</dbReference>
<dbReference type="SUPFAM" id="SSF48264">
    <property type="entry name" value="Cytochrome P450"/>
    <property type="match status" value="1"/>
</dbReference>
<organism evidence="8 9">
    <name type="scientific">Polyodon spathula</name>
    <name type="common">North American paddlefish</name>
    <name type="synonym">Squalus spathula</name>
    <dbReference type="NCBI Taxonomy" id="7913"/>
    <lineage>
        <taxon>Eukaryota</taxon>
        <taxon>Metazoa</taxon>
        <taxon>Chordata</taxon>
        <taxon>Craniata</taxon>
        <taxon>Vertebrata</taxon>
        <taxon>Euteleostomi</taxon>
        <taxon>Actinopterygii</taxon>
        <taxon>Chondrostei</taxon>
        <taxon>Acipenseriformes</taxon>
        <taxon>Polyodontidae</taxon>
        <taxon>Polyodon</taxon>
    </lineage>
</organism>
<dbReference type="Gene3D" id="1.10.630.10">
    <property type="entry name" value="Cytochrome P450"/>
    <property type="match status" value="1"/>
</dbReference>
<feature type="non-terminal residue" evidence="8">
    <location>
        <position position="1"/>
    </location>
</feature>
<keyword evidence="2 7" id="KW-0349">Heme</keyword>
<gene>
    <name evidence="8" type="primary">Cyp1b1_1</name>
    <name evidence="8" type="ORF">GTO93_0007310</name>
</gene>
<evidence type="ECO:0000256" key="4">
    <source>
        <dbReference type="ARBA" id="ARBA00023002"/>
    </source>
</evidence>
<dbReference type="InterPro" id="IPR036396">
    <property type="entry name" value="Cyt_P450_sf"/>
</dbReference>
<evidence type="ECO:0000256" key="1">
    <source>
        <dbReference type="ARBA" id="ARBA00010617"/>
    </source>
</evidence>
<dbReference type="EMBL" id="JAAWVQ010107547">
    <property type="protein sequence ID" value="MBN3281295.1"/>
    <property type="molecule type" value="Genomic_DNA"/>
</dbReference>
<dbReference type="PRINTS" id="PR00385">
    <property type="entry name" value="P450"/>
</dbReference>
<feature type="non-terminal residue" evidence="8">
    <location>
        <position position="607"/>
    </location>
</feature>
<reference evidence="8" key="1">
    <citation type="journal article" date="2021" name="Cell">
        <title>Tracing the genetic footprints of vertebrate landing in non-teleost ray-finned fishes.</title>
        <authorList>
            <person name="Bi X."/>
            <person name="Wang K."/>
            <person name="Yang L."/>
            <person name="Pan H."/>
            <person name="Jiang H."/>
            <person name="Wei Q."/>
            <person name="Fang M."/>
            <person name="Yu H."/>
            <person name="Zhu C."/>
            <person name="Cai Y."/>
            <person name="He Y."/>
            <person name="Gan X."/>
            <person name="Zeng H."/>
            <person name="Yu D."/>
            <person name="Zhu Y."/>
            <person name="Jiang H."/>
            <person name="Qiu Q."/>
            <person name="Yang H."/>
            <person name="Zhang Y.E."/>
            <person name="Wang W."/>
            <person name="Zhu M."/>
            <person name="He S."/>
            <person name="Zhang G."/>
        </authorList>
    </citation>
    <scope>NUCLEOTIDE SEQUENCE</scope>
    <source>
        <strain evidence="8">Pddl_001</strain>
    </source>
</reference>